<reference evidence="1 2" key="1">
    <citation type="submission" date="2016-10" db="EMBL/GenBank/DDBJ databases">
        <title>Genome sequence of the basidiomycete white-rot fungus Trametes pubescens.</title>
        <authorList>
            <person name="Makela M.R."/>
            <person name="Granchi Z."/>
            <person name="Peng M."/>
            <person name="De Vries R.P."/>
            <person name="Grigoriev I."/>
            <person name="Riley R."/>
            <person name="Hilden K."/>
        </authorList>
    </citation>
    <scope>NUCLEOTIDE SEQUENCE [LARGE SCALE GENOMIC DNA]</scope>
    <source>
        <strain evidence="1 2">FBCC735</strain>
    </source>
</reference>
<keyword evidence="2" id="KW-1185">Reference proteome</keyword>
<comment type="caution">
    <text evidence="1">The sequence shown here is derived from an EMBL/GenBank/DDBJ whole genome shotgun (WGS) entry which is preliminary data.</text>
</comment>
<accession>A0A1M2W0Z9</accession>
<evidence type="ECO:0000313" key="1">
    <source>
        <dbReference type="EMBL" id="OJT13537.1"/>
    </source>
</evidence>
<gene>
    <name evidence="1" type="ORF">TRAPUB_9891</name>
</gene>
<dbReference type="AlphaFoldDB" id="A0A1M2W0Z9"/>
<evidence type="ECO:0000313" key="2">
    <source>
        <dbReference type="Proteomes" id="UP000184267"/>
    </source>
</evidence>
<sequence>MADNIACVDCPPETSQPTVAAPQPATAAQNLLDPSTFIPPSSPVSPSVTIEFCDRVSIYAYV</sequence>
<proteinExistence type="predicted"/>
<protein>
    <submittedName>
        <fullName evidence="1">Uncharacterized protein</fullName>
    </submittedName>
</protein>
<dbReference type="EMBL" id="MNAD01000396">
    <property type="protein sequence ID" value="OJT13537.1"/>
    <property type="molecule type" value="Genomic_DNA"/>
</dbReference>
<name>A0A1M2W0Z9_TRAPU</name>
<dbReference type="Proteomes" id="UP000184267">
    <property type="component" value="Unassembled WGS sequence"/>
</dbReference>
<organism evidence="1 2">
    <name type="scientific">Trametes pubescens</name>
    <name type="common">White-rot fungus</name>
    <dbReference type="NCBI Taxonomy" id="154538"/>
    <lineage>
        <taxon>Eukaryota</taxon>
        <taxon>Fungi</taxon>
        <taxon>Dikarya</taxon>
        <taxon>Basidiomycota</taxon>
        <taxon>Agaricomycotina</taxon>
        <taxon>Agaricomycetes</taxon>
        <taxon>Polyporales</taxon>
        <taxon>Polyporaceae</taxon>
        <taxon>Trametes</taxon>
    </lineage>
</organism>